<dbReference type="Gene3D" id="6.10.250.690">
    <property type="match status" value="1"/>
</dbReference>
<dbReference type="AlphaFoldDB" id="A0A365QLR2"/>
<keyword evidence="1 4" id="KW-0597">Phosphoprotein</keyword>
<dbReference type="InterPro" id="IPR011006">
    <property type="entry name" value="CheY-like_superfamily"/>
</dbReference>
<keyword evidence="2" id="KW-0902">Two-component regulatory system</keyword>
<dbReference type="SMART" id="SM00448">
    <property type="entry name" value="REC"/>
    <property type="match status" value="1"/>
</dbReference>
<sequence length="256" mass="28119">MSILLVEGDHDQASALERALRGSGQEILRVCDSTRAVQFLKRERVELIVLDWRIPDANGLNLLHWIRANVGDEPVVLFLAARTLEADVAAALDAGADEYIGKPFREIELAARVNALLRRNGRNKKPDSRVEVGAYVLNPLARTIAVHGKIIDLTAKEFALANFLFTNIGSVLSRDSLSTLAWGRALDGTSRSLDTHIYRLRQKLALRPENGLQLSAVYTHGYRLDMVDDFSMAENFAAPGPVPQRAIAESPASALA</sequence>
<dbReference type="CDD" id="cd00383">
    <property type="entry name" value="trans_reg_C"/>
    <property type="match status" value="1"/>
</dbReference>
<dbReference type="GO" id="GO:0000156">
    <property type="term" value="F:phosphorelay response regulator activity"/>
    <property type="evidence" value="ECO:0007669"/>
    <property type="project" value="TreeGrafter"/>
</dbReference>
<dbReference type="Gene3D" id="1.10.10.10">
    <property type="entry name" value="Winged helix-like DNA-binding domain superfamily/Winged helix DNA-binding domain"/>
    <property type="match status" value="1"/>
</dbReference>
<evidence type="ECO:0000256" key="2">
    <source>
        <dbReference type="ARBA" id="ARBA00023012"/>
    </source>
</evidence>
<feature type="modified residue" description="4-aspartylphosphate" evidence="4">
    <location>
        <position position="51"/>
    </location>
</feature>
<dbReference type="Pfam" id="PF00486">
    <property type="entry name" value="Trans_reg_C"/>
    <property type="match status" value="1"/>
</dbReference>
<dbReference type="EMBL" id="QMFZ01000035">
    <property type="protein sequence ID" value="RBB34495.1"/>
    <property type="molecule type" value="Genomic_DNA"/>
</dbReference>
<feature type="domain" description="Response regulatory" evidence="6">
    <location>
        <begin position="2"/>
        <end position="117"/>
    </location>
</feature>
<dbReference type="SMART" id="SM00862">
    <property type="entry name" value="Trans_reg_C"/>
    <property type="match status" value="1"/>
</dbReference>
<dbReference type="PANTHER" id="PTHR48111">
    <property type="entry name" value="REGULATOR OF RPOS"/>
    <property type="match status" value="1"/>
</dbReference>
<accession>A0A365QLR2</accession>
<dbReference type="Gene3D" id="3.40.50.2300">
    <property type="match status" value="1"/>
</dbReference>
<protein>
    <submittedName>
        <fullName evidence="8">DNA-binding response regulator</fullName>
    </submittedName>
</protein>
<evidence type="ECO:0000256" key="3">
    <source>
        <dbReference type="ARBA" id="ARBA00023125"/>
    </source>
</evidence>
<dbReference type="PANTHER" id="PTHR48111:SF40">
    <property type="entry name" value="PHOSPHATE REGULON TRANSCRIPTIONAL REGULATORY PROTEIN PHOB"/>
    <property type="match status" value="1"/>
</dbReference>
<dbReference type="GO" id="GO:0005829">
    <property type="term" value="C:cytosol"/>
    <property type="evidence" value="ECO:0007669"/>
    <property type="project" value="TreeGrafter"/>
</dbReference>
<feature type="DNA-binding region" description="OmpR/PhoB-type" evidence="5">
    <location>
        <begin position="127"/>
        <end position="226"/>
    </location>
</feature>
<evidence type="ECO:0000256" key="5">
    <source>
        <dbReference type="PROSITE-ProRule" id="PRU01091"/>
    </source>
</evidence>
<feature type="domain" description="OmpR/PhoB-type" evidence="7">
    <location>
        <begin position="127"/>
        <end position="226"/>
    </location>
</feature>
<dbReference type="InterPro" id="IPR036388">
    <property type="entry name" value="WH-like_DNA-bd_sf"/>
</dbReference>
<name>A0A365QLR2_9BURK</name>
<dbReference type="InterPro" id="IPR001867">
    <property type="entry name" value="OmpR/PhoB-type_DNA-bd"/>
</dbReference>
<dbReference type="PROSITE" id="PS51755">
    <property type="entry name" value="OMPR_PHOB"/>
    <property type="match status" value="1"/>
</dbReference>
<evidence type="ECO:0000313" key="9">
    <source>
        <dbReference type="Proteomes" id="UP000252458"/>
    </source>
</evidence>
<evidence type="ECO:0000259" key="7">
    <source>
        <dbReference type="PROSITE" id="PS51755"/>
    </source>
</evidence>
<evidence type="ECO:0000256" key="4">
    <source>
        <dbReference type="PROSITE-ProRule" id="PRU00169"/>
    </source>
</evidence>
<proteinExistence type="predicted"/>
<dbReference type="RefSeq" id="WP_113047296.1">
    <property type="nucleotide sequence ID" value="NZ_QMFZ01000035.1"/>
</dbReference>
<dbReference type="GO" id="GO:0000976">
    <property type="term" value="F:transcription cis-regulatory region binding"/>
    <property type="evidence" value="ECO:0007669"/>
    <property type="project" value="TreeGrafter"/>
</dbReference>
<reference evidence="8 9" key="1">
    <citation type="submission" date="2018-06" db="EMBL/GenBank/DDBJ databases">
        <title>Draft genome sequence of Burkholderia reimsis strain BE51 isolated from a French agricultural soil.</title>
        <authorList>
            <person name="Esmaeel Q."/>
        </authorList>
    </citation>
    <scope>NUCLEOTIDE SEQUENCE [LARGE SCALE GENOMIC DNA]</scope>
    <source>
        <strain evidence="8 9">BE51</strain>
    </source>
</reference>
<comment type="caution">
    <text evidence="8">The sequence shown here is derived from an EMBL/GenBank/DDBJ whole genome shotgun (WGS) entry which is preliminary data.</text>
</comment>
<dbReference type="Pfam" id="PF00072">
    <property type="entry name" value="Response_reg"/>
    <property type="match status" value="1"/>
</dbReference>
<dbReference type="InterPro" id="IPR001789">
    <property type="entry name" value="Sig_transdc_resp-reg_receiver"/>
</dbReference>
<dbReference type="SUPFAM" id="SSF52172">
    <property type="entry name" value="CheY-like"/>
    <property type="match status" value="1"/>
</dbReference>
<dbReference type="InterPro" id="IPR039420">
    <property type="entry name" value="WalR-like"/>
</dbReference>
<evidence type="ECO:0000313" key="8">
    <source>
        <dbReference type="EMBL" id="RBB34495.1"/>
    </source>
</evidence>
<dbReference type="PROSITE" id="PS50110">
    <property type="entry name" value="RESPONSE_REGULATORY"/>
    <property type="match status" value="1"/>
</dbReference>
<keyword evidence="9" id="KW-1185">Reference proteome</keyword>
<dbReference type="GO" id="GO:0032993">
    <property type="term" value="C:protein-DNA complex"/>
    <property type="evidence" value="ECO:0007669"/>
    <property type="project" value="TreeGrafter"/>
</dbReference>
<keyword evidence="3 5" id="KW-0238">DNA-binding</keyword>
<evidence type="ECO:0000259" key="6">
    <source>
        <dbReference type="PROSITE" id="PS50110"/>
    </source>
</evidence>
<dbReference type="Proteomes" id="UP000252458">
    <property type="component" value="Unassembled WGS sequence"/>
</dbReference>
<organism evidence="8 9">
    <name type="scientific">Burkholderia reimsis</name>
    <dbReference type="NCBI Taxonomy" id="2234132"/>
    <lineage>
        <taxon>Bacteria</taxon>
        <taxon>Pseudomonadati</taxon>
        <taxon>Pseudomonadota</taxon>
        <taxon>Betaproteobacteria</taxon>
        <taxon>Burkholderiales</taxon>
        <taxon>Burkholderiaceae</taxon>
        <taxon>Burkholderia</taxon>
    </lineage>
</organism>
<dbReference type="GO" id="GO:0006355">
    <property type="term" value="P:regulation of DNA-templated transcription"/>
    <property type="evidence" value="ECO:0007669"/>
    <property type="project" value="InterPro"/>
</dbReference>
<gene>
    <name evidence="8" type="ORF">DPV79_31625</name>
</gene>
<evidence type="ECO:0000256" key="1">
    <source>
        <dbReference type="ARBA" id="ARBA00022553"/>
    </source>
</evidence>